<proteinExistence type="predicted"/>
<accession>A0A0E2H3I5</accession>
<gene>
    <name evidence="1" type="ORF">HMPREF1090_04832</name>
</gene>
<dbReference type="GeneID" id="57961026"/>
<protein>
    <submittedName>
        <fullName evidence="1">Uncharacterized protein</fullName>
    </submittedName>
</protein>
<dbReference type="AlphaFoldDB" id="A0A0E2H3I5"/>
<dbReference type="Pfam" id="PF07009">
    <property type="entry name" value="NusG_II"/>
    <property type="match status" value="1"/>
</dbReference>
<evidence type="ECO:0000313" key="1">
    <source>
        <dbReference type="EMBL" id="ENZ08792.1"/>
    </source>
</evidence>
<dbReference type="EMBL" id="AGYR01000060">
    <property type="protein sequence ID" value="ENZ08792.1"/>
    <property type="molecule type" value="Genomic_DNA"/>
</dbReference>
<dbReference type="Proteomes" id="UP000013085">
    <property type="component" value="Unassembled WGS sequence"/>
</dbReference>
<dbReference type="Gene3D" id="2.60.320.10">
    <property type="entry name" value="N-utilization substance G protein NusG, insert domain"/>
    <property type="match status" value="1"/>
</dbReference>
<dbReference type="InterPro" id="IPR038690">
    <property type="entry name" value="NusG_2_sf"/>
</dbReference>
<dbReference type="RefSeq" id="WP_002585164.1">
    <property type="nucleotide sequence ID" value="NZ_KB850989.1"/>
</dbReference>
<name>A0A0E2H3I5_9FIRM</name>
<dbReference type="CDD" id="cd09911">
    <property type="entry name" value="Lin0431_like"/>
    <property type="match status" value="1"/>
</dbReference>
<dbReference type="PATRIC" id="fig|999408.3.peg.5206"/>
<organism evidence="1 2">
    <name type="scientific">[Clostridium] clostridioforme 90A8</name>
    <dbReference type="NCBI Taxonomy" id="999408"/>
    <lineage>
        <taxon>Bacteria</taxon>
        <taxon>Bacillati</taxon>
        <taxon>Bacillota</taxon>
        <taxon>Clostridia</taxon>
        <taxon>Lachnospirales</taxon>
        <taxon>Lachnospiraceae</taxon>
        <taxon>Enterocloster</taxon>
    </lineage>
</organism>
<reference evidence="1 2" key="1">
    <citation type="submission" date="2013-01" db="EMBL/GenBank/DDBJ databases">
        <title>The Genome Sequence of Clostridium clostridioforme 90A8.</title>
        <authorList>
            <consortium name="The Broad Institute Genome Sequencing Platform"/>
            <person name="Earl A."/>
            <person name="Ward D."/>
            <person name="Feldgarden M."/>
            <person name="Gevers D."/>
            <person name="Courvalin P."/>
            <person name="Lambert T."/>
            <person name="Walker B."/>
            <person name="Young S.K."/>
            <person name="Zeng Q."/>
            <person name="Gargeya S."/>
            <person name="Fitzgerald M."/>
            <person name="Haas B."/>
            <person name="Abouelleil A."/>
            <person name="Alvarado L."/>
            <person name="Arachchi H.M."/>
            <person name="Berlin A.M."/>
            <person name="Chapman S.B."/>
            <person name="Dewar J."/>
            <person name="Goldberg J."/>
            <person name="Griggs A."/>
            <person name="Gujja S."/>
            <person name="Hansen M."/>
            <person name="Howarth C."/>
            <person name="Imamovic A."/>
            <person name="Larimer J."/>
            <person name="McCowan C."/>
            <person name="Murphy C."/>
            <person name="Neiman D."/>
            <person name="Pearson M."/>
            <person name="Priest M."/>
            <person name="Roberts A."/>
            <person name="Saif S."/>
            <person name="Shea T."/>
            <person name="Sisk P."/>
            <person name="Sykes S."/>
            <person name="Wortman J."/>
            <person name="Nusbaum C."/>
            <person name="Birren B."/>
        </authorList>
    </citation>
    <scope>NUCLEOTIDE SEQUENCE [LARGE SCALE GENOMIC DNA]</scope>
    <source>
        <strain evidence="1 2">90A8</strain>
    </source>
</reference>
<dbReference type="HOGENOM" id="CLU_130936_2_1_9"/>
<sequence length="116" mass="12376">MNMLQKRDMILAAAILLMAAAAFGISHYTRRAPAAIAQVSLDGTVVKTLDLSKDTEITVTSPNGGTNHLIVKDGEIWCSEASCPDKVCVHQGKKHLNSDTIVCLPNQMIVTITGGE</sequence>
<comment type="caution">
    <text evidence="1">The sequence shown here is derived from an EMBL/GenBank/DDBJ whole genome shotgun (WGS) entry which is preliminary data.</text>
</comment>
<evidence type="ECO:0000313" key="2">
    <source>
        <dbReference type="Proteomes" id="UP000013085"/>
    </source>
</evidence>